<dbReference type="NCBIfam" id="TIGR03360">
    <property type="entry name" value="VI_minor_1"/>
    <property type="match status" value="1"/>
</dbReference>
<dbReference type="EMBL" id="CP026115">
    <property type="protein sequence ID" value="QHG65093.1"/>
    <property type="molecule type" value="Genomic_DNA"/>
</dbReference>
<name>A0A6I6XMG8_PSEPU</name>
<evidence type="ECO:0000256" key="1">
    <source>
        <dbReference type="SAM" id="SignalP"/>
    </source>
</evidence>
<proteinExistence type="predicted"/>
<organism evidence="2 3">
    <name type="scientific">Pseudomonas putida</name>
    <name type="common">Arthrobacter siderocapsulatus</name>
    <dbReference type="NCBI Taxonomy" id="303"/>
    <lineage>
        <taxon>Bacteria</taxon>
        <taxon>Pseudomonadati</taxon>
        <taxon>Pseudomonadota</taxon>
        <taxon>Gammaproteobacteria</taxon>
        <taxon>Pseudomonadales</taxon>
        <taxon>Pseudomonadaceae</taxon>
        <taxon>Pseudomonas</taxon>
    </lineage>
</organism>
<feature type="signal peptide" evidence="1">
    <location>
        <begin position="1"/>
        <end position="22"/>
    </location>
</feature>
<sequence length="217" mass="23159">MTARSAYTAGLSLLFILQPAFAGALRDCPRVVSNLERLACFDEAAGTPARALSQTWSAPEQQAPSVSRVMANEAGRPIDDLTFRLGNANEEAGAAQPWLVISAPAVASAEPRSYLVISCIQSISRLQLITGQPIEANRVKVQLQGARGASTATAWQVMENGQVLDAGRGLPAIEQIKRLIGAHRVQVVSDDPGVDGLTFDAQGLDPLIDQARKTCRW</sequence>
<dbReference type="Pfam" id="PF11319">
    <property type="entry name" value="VasI"/>
    <property type="match status" value="1"/>
</dbReference>
<accession>A0A6I6XMG8</accession>
<reference evidence="2 3" key="1">
    <citation type="submission" date="2020-02" db="EMBL/GenBank/DDBJ databases">
        <title>Pseudomonas Putida W5 Complete Genome Assembly.</title>
        <authorList>
            <person name="Yuan Z.-C."/>
            <person name="Shaw G.A."/>
            <person name="Cusano A.D."/>
            <person name="Caddey B.J."/>
            <person name="Weselowski B.J."/>
        </authorList>
    </citation>
    <scope>NUCLEOTIDE SEQUENCE [LARGE SCALE GENOMIC DNA]</scope>
    <source>
        <strain evidence="2 3">W5</strain>
    </source>
</reference>
<feature type="chain" id="PRO_5026106669" evidence="1">
    <location>
        <begin position="23"/>
        <end position="217"/>
    </location>
</feature>
<dbReference type="InterPro" id="IPR017738">
    <property type="entry name" value="T6SS-assoc_VCA0118"/>
</dbReference>
<dbReference type="AlphaFoldDB" id="A0A6I6XMG8"/>
<gene>
    <name evidence="2" type="primary">tagO</name>
    <name evidence="2" type="ORF">C2H86_11950</name>
</gene>
<protein>
    <submittedName>
        <fullName evidence="2">Type VI secretion system-associated protein TagO</fullName>
    </submittedName>
</protein>
<dbReference type="Proteomes" id="UP000464480">
    <property type="component" value="Chromosome"/>
</dbReference>
<keyword evidence="1" id="KW-0732">Signal</keyword>
<evidence type="ECO:0000313" key="2">
    <source>
        <dbReference type="EMBL" id="QHG65093.1"/>
    </source>
</evidence>
<evidence type="ECO:0000313" key="3">
    <source>
        <dbReference type="Proteomes" id="UP000464480"/>
    </source>
</evidence>